<dbReference type="AlphaFoldDB" id="A0A4S2MIE2"/>
<accession>A0A4S2MIE2</accession>
<name>A0A4S2MIE2_9PEZI</name>
<evidence type="ECO:0000256" key="1">
    <source>
        <dbReference type="SAM" id="MobiDB-lite"/>
    </source>
</evidence>
<reference evidence="2 3" key="1">
    <citation type="submission" date="2019-04" db="EMBL/GenBank/DDBJ databases">
        <title>Comparative genomics and transcriptomics to analyze fruiting body development in filamentous ascomycetes.</title>
        <authorList>
            <consortium name="DOE Joint Genome Institute"/>
            <person name="Lutkenhaus R."/>
            <person name="Traeger S."/>
            <person name="Breuer J."/>
            <person name="Kuo A."/>
            <person name="Lipzen A."/>
            <person name="Pangilinan J."/>
            <person name="Dilworth D."/>
            <person name="Sandor L."/>
            <person name="Poggeler S."/>
            <person name="Barry K."/>
            <person name="Grigoriev I.V."/>
            <person name="Nowrousian M."/>
        </authorList>
    </citation>
    <scope>NUCLEOTIDE SEQUENCE [LARGE SCALE GENOMIC DNA]</scope>
    <source>
        <strain evidence="2 3">CBS 389.68</strain>
    </source>
</reference>
<evidence type="ECO:0000313" key="2">
    <source>
        <dbReference type="EMBL" id="TGZ76660.1"/>
    </source>
</evidence>
<sequence length="181" mass="19982">MSASSLRLHISTVNHQLSARLSRISTRHLQELATDSNSLPAPMDDGDILAVTNLEDLPKCWKTDTDGHSDGLRTGLSVETQQIPVTVCVSAIPRIIVCIVSSHHSNQIYALSQLLSYFRLRLLHPPGPPRPIISFPKHNSRPENISGVDSSSDMSSSQSLNWCQRMEYLSSMKPKQSTSHA</sequence>
<feature type="compositionally biased region" description="Low complexity" evidence="1">
    <location>
        <begin position="146"/>
        <end position="156"/>
    </location>
</feature>
<feature type="region of interest" description="Disordered" evidence="1">
    <location>
        <begin position="134"/>
        <end position="156"/>
    </location>
</feature>
<keyword evidence="3" id="KW-1185">Reference proteome</keyword>
<dbReference type="EMBL" id="ML220170">
    <property type="protein sequence ID" value="TGZ76660.1"/>
    <property type="molecule type" value="Genomic_DNA"/>
</dbReference>
<protein>
    <submittedName>
        <fullName evidence="2">Uncharacterized protein</fullName>
    </submittedName>
</protein>
<proteinExistence type="predicted"/>
<dbReference type="InParanoid" id="A0A4S2MIE2"/>
<gene>
    <name evidence="2" type="ORF">EX30DRAFT_231842</name>
</gene>
<organism evidence="2 3">
    <name type="scientific">Ascodesmis nigricans</name>
    <dbReference type="NCBI Taxonomy" id="341454"/>
    <lineage>
        <taxon>Eukaryota</taxon>
        <taxon>Fungi</taxon>
        <taxon>Dikarya</taxon>
        <taxon>Ascomycota</taxon>
        <taxon>Pezizomycotina</taxon>
        <taxon>Pezizomycetes</taxon>
        <taxon>Pezizales</taxon>
        <taxon>Ascodesmidaceae</taxon>
        <taxon>Ascodesmis</taxon>
    </lineage>
</organism>
<dbReference type="Proteomes" id="UP000298138">
    <property type="component" value="Unassembled WGS sequence"/>
</dbReference>
<evidence type="ECO:0000313" key="3">
    <source>
        <dbReference type="Proteomes" id="UP000298138"/>
    </source>
</evidence>